<name>A0A6M3IDL9_9ZZZZ</name>
<evidence type="ECO:0000313" key="2">
    <source>
        <dbReference type="EMBL" id="QJA55516.1"/>
    </source>
</evidence>
<sequence length="202" mass="21556">MNDLIMVALIGVAAFLIFGYVAIQNTKEEINTVVDKASEAVGSIPAIINDIENDAVSTVKRFSEIPADMIDDIITRTKNSGTNLITSLNNTTKKALNTIETTANDPQVQIAATSFYDGMLTGLSNSNPILGIGLTTYQTTTNAASTLKNEIANASSWILQNEQHNLTLLERAGTNIRAEVKGAVAQTEDTVGSLWHFLGIGA</sequence>
<protein>
    <submittedName>
        <fullName evidence="2">Uncharacterized protein</fullName>
    </submittedName>
</protein>
<organism evidence="2">
    <name type="scientific">viral metagenome</name>
    <dbReference type="NCBI Taxonomy" id="1070528"/>
    <lineage>
        <taxon>unclassified sequences</taxon>
        <taxon>metagenomes</taxon>
        <taxon>organismal metagenomes</taxon>
    </lineage>
</organism>
<dbReference type="AlphaFoldDB" id="A0A6M3IDL9"/>
<dbReference type="EMBL" id="MT141163">
    <property type="protein sequence ID" value="QJA55516.1"/>
    <property type="molecule type" value="Genomic_DNA"/>
</dbReference>
<keyword evidence="1" id="KW-0812">Transmembrane</keyword>
<feature type="transmembrane region" description="Helical" evidence="1">
    <location>
        <begin position="6"/>
        <end position="23"/>
    </location>
</feature>
<keyword evidence="1" id="KW-0472">Membrane</keyword>
<dbReference type="EMBL" id="MT141839">
    <property type="protein sequence ID" value="QJA71000.1"/>
    <property type="molecule type" value="Genomic_DNA"/>
</dbReference>
<evidence type="ECO:0000256" key="1">
    <source>
        <dbReference type="SAM" id="Phobius"/>
    </source>
</evidence>
<keyword evidence="1" id="KW-1133">Transmembrane helix</keyword>
<evidence type="ECO:0000313" key="3">
    <source>
        <dbReference type="EMBL" id="QJA71000.1"/>
    </source>
</evidence>
<proteinExistence type="predicted"/>
<gene>
    <name evidence="3" type="ORF">MM415A03423_0002</name>
    <name evidence="2" type="ORF">MM415B02038_0014</name>
</gene>
<reference evidence="2" key="1">
    <citation type="submission" date="2020-03" db="EMBL/GenBank/DDBJ databases">
        <title>The deep terrestrial virosphere.</title>
        <authorList>
            <person name="Holmfeldt K."/>
            <person name="Nilsson E."/>
            <person name="Simone D."/>
            <person name="Lopez-Fernandez M."/>
            <person name="Wu X."/>
            <person name="de Brujin I."/>
            <person name="Lundin D."/>
            <person name="Andersson A."/>
            <person name="Bertilsson S."/>
            <person name="Dopson M."/>
        </authorList>
    </citation>
    <scope>NUCLEOTIDE SEQUENCE</scope>
    <source>
        <strain evidence="3">MM415A03423</strain>
        <strain evidence="2">MM415B02038</strain>
    </source>
</reference>
<accession>A0A6M3IDL9</accession>